<dbReference type="SMART" id="SM00387">
    <property type="entry name" value="HATPase_c"/>
    <property type="match status" value="1"/>
</dbReference>
<keyword evidence="3" id="KW-0597">Phosphoprotein</keyword>
<dbReference type="Gene3D" id="1.25.40.10">
    <property type="entry name" value="Tetratricopeptide repeat domain"/>
    <property type="match status" value="2"/>
</dbReference>
<comment type="caution">
    <text evidence="14">The sequence shown here is derived from an EMBL/GenBank/DDBJ whole genome shotgun (WGS) entry which is preliminary data.</text>
</comment>
<dbReference type="GO" id="GO:0046983">
    <property type="term" value="F:protein dimerization activity"/>
    <property type="evidence" value="ECO:0007669"/>
    <property type="project" value="InterPro"/>
</dbReference>
<dbReference type="GO" id="GO:0016020">
    <property type="term" value="C:membrane"/>
    <property type="evidence" value="ECO:0007669"/>
    <property type="project" value="InterPro"/>
</dbReference>
<dbReference type="PANTHER" id="PTHR24421:SF10">
    <property type="entry name" value="NITRATE_NITRITE SENSOR PROTEIN NARQ"/>
    <property type="match status" value="1"/>
</dbReference>
<keyword evidence="5" id="KW-0547">Nucleotide-binding</keyword>
<dbReference type="OrthoDB" id="613934at2"/>
<feature type="domain" description="Histidine kinase/HSP90-like ATPase" evidence="13">
    <location>
        <begin position="544"/>
        <end position="633"/>
    </location>
</feature>
<keyword evidence="9" id="KW-0802">TPR repeat</keyword>
<feature type="repeat" description="TPR" evidence="9">
    <location>
        <begin position="168"/>
        <end position="201"/>
    </location>
</feature>
<reference evidence="14 15" key="1">
    <citation type="submission" date="2018-05" db="EMBL/GenBank/DDBJ databases">
        <title>Genomic Encyclopedia of Archaeal and Bacterial Type Strains, Phase II (KMG-II): from individual species to whole genera.</title>
        <authorList>
            <person name="Goeker M."/>
        </authorList>
    </citation>
    <scope>NUCLEOTIDE SEQUENCE [LARGE SCALE GENOMIC DNA]</scope>
    <source>
        <strain evidence="14 15">DSM 22214</strain>
    </source>
</reference>
<dbReference type="SUPFAM" id="SSF55874">
    <property type="entry name" value="ATPase domain of HSP90 chaperone/DNA topoisomerase II/histidine kinase"/>
    <property type="match status" value="1"/>
</dbReference>
<dbReference type="InterPro" id="IPR003594">
    <property type="entry name" value="HATPase_dom"/>
</dbReference>
<evidence type="ECO:0000256" key="1">
    <source>
        <dbReference type="ARBA" id="ARBA00000085"/>
    </source>
</evidence>
<organism evidence="14 15">
    <name type="scientific">Arcicella aurantiaca</name>
    <dbReference type="NCBI Taxonomy" id="591202"/>
    <lineage>
        <taxon>Bacteria</taxon>
        <taxon>Pseudomonadati</taxon>
        <taxon>Bacteroidota</taxon>
        <taxon>Cytophagia</taxon>
        <taxon>Cytophagales</taxon>
        <taxon>Flectobacillaceae</taxon>
        <taxon>Arcicella</taxon>
    </lineage>
</organism>
<evidence type="ECO:0000259" key="13">
    <source>
        <dbReference type="SMART" id="SM00387"/>
    </source>
</evidence>
<dbReference type="SMART" id="SM00028">
    <property type="entry name" value="TPR"/>
    <property type="match status" value="5"/>
</dbReference>
<evidence type="ECO:0000256" key="9">
    <source>
        <dbReference type="PROSITE-ProRule" id="PRU00339"/>
    </source>
</evidence>
<dbReference type="Pfam" id="PF13424">
    <property type="entry name" value="TPR_12"/>
    <property type="match status" value="2"/>
</dbReference>
<dbReference type="CDD" id="cd16917">
    <property type="entry name" value="HATPase_UhpB-NarQ-NarX-like"/>
    <property type="match status" value="1"/>
</dbReference>
<feature type="coiled-coil region" evidence="10">
    <location>
        <begin position="377"/>
        <end position="422"/>
    </location>
</feature>
<feature type="repeat" description="TPR" evidence="9">
    <location>
        <begin position="208"/>
        <end position="241"/>
    </location>
</feature>
<dbReference type="Pfam" id="PF13181">
    <property type="entry name" value="TPR_8"/>
    <property type="match status" value="1"/>
</dbReference>
<keyword evidence="15" id="KW-1185">Reference proteome</keyword>
<dbReference type="InterPro" id="IPR011990">
    <property type="entry name" value="TPR-like_helical_dom_sf"/>
</dbReference>
<dbReference type="GO" id="GO:0005524">
    <property type="term" value="F:ATP binding"/>
    <property type="evidence" value="ECO:0007669"/>
    <property type="project" value="UniProtKB-KW"/>
</dbReference>
<evidence type="ECO:0000256" key="12">
    <source>
        <dbReference type="SAM" id="SignalP"/>
    </source>
</evidence>
<evidence type="ECO:0000256" key="10">
    <source>
        <dbReference type="SAM" id="Coils"/>
    </source>
</evidence>
<dbReference type="PROSITE" id="PS50005">
    <property type="entry name" value="TPR"/>
    <property type="match status" value="3"/>
</dbReference>
<evidence type="ECO:0000256" key="3">
    <source>
        <dbReference type="ARBA" id="ARBA00022553"/>
    </source>
</evidence>
<evidence type="ECO:0000256" key="2">
    <source>
        <dbReference type="ARBA" id="ARBA00012438"/>
    </source>
</evidence>
<feature type="chain" id="PRO_5016337029" description="histidine kinase" evidence="12">
    <location>
        <begin position="20"/>
        <end position="646"/>
    </location>
</feature>
<evidence type="ECO:0000313" key="14">
    <source>
        <dbReference type="EMBL" id="PWK28884.1"/>
    </source>
</evidence>
<dbReference type="RefSeq" id="WP_109741223.1">
    <property type="nucleotide sequence ID" value="NZ_QGGO01000002.1"/>
</dbReference>
<evidence type="ECO:0000256" key="8">
    <source>
        <dbReference type="ARBA" id="ARBA00023012"/>
    </source>
</evidence>
<dbReference type="InterPro" id="IPR019734">
    <property type="entry name" value="TPR_rpt"/>
</dbReference>
<dbReference type="InterPro" id="IPR050482">
    <property type="entry name" value="Sensor_HK_TwoCompSys"/>
</dbReference>
<feature type="transmembrane region" description="Helical" evidence="11">
    <location>
        <begin position="353"/>
        <end position="373"/>
    </location>
</feature>
<dbReference type="Pfam" id="PF07730">
    <property type="entry name" value="HisKA_3"/>
    <property type="match status" value="1"/>
</dbReference>
<evidence type="ECO:0000256" key="4">
    <source>
        <dbReference type="ARBA" id="ARBA00022679"/>
    </source>
</evidence>
<gene>
    <name evidence="14" type="ORF">LV89_00437</name>
</gene>
<feature type="repeat" description="TPR" evidence="9">
    <location>
        <begin position="128"/>
        <end position="161"/>
    </location>
</feature>
<dbReference type="InterPro" id="IPR036890">
    <property type="entry name" value="HATPase_C_sf"/>
</dbReference>
<dbReference type="InterPro" id="IPR011712">
    <property type="entry name" value="Sig_transdc_His_kin_sub3_dim/P"/>
</dbReference>
<keyword evidence="8" id="KW-0902">Two-component regulatory system</keyword>
<comment type="catalytic activity">
    <reaction evidence="1">
        <text>ATP + protein L-histidine = ADP + protein N-phospho-L-histidine.</text>
        <dbReference type="EC" id="2.7.13.3"/>
    </reaction>
</comment>
<evidence type="ECO:0000256" key="6">
    <source>
        <dbReference type="ARBA" id="ARBA00022777"/>
    </source>
</evidence>
<dbReference type="Pfam" id="PF02518">
    <property type="entry name" value="HATPase_c"/>
    <property type="match status" value="1"/>
</dbReference>
<evidence type="ECO:0000256" key="7">
    <source>
        <dbReference type="ARBA" id="ARBA00022840"/>
    </source>
</evidence>
<dbReference type="GO" id="GO:0000155">
    <property type="term" value="F:phosphorelay sensor kinase activity"/>
    <property type="evidence" value="ECO:0007669"/>
    <property type="project" value="InterPro"/>
</dbReference>
<keyword evidence="12" id="KW-0732">Signal</keyword>
<evidence type="ECO:0000256" key="5">
    <source>
        <dbReference type="ARBA" id="ARBA00022741"/>
    </source>
</evidence>
<dbReference type="EMBL" id="QGGO01000002">
    <property type="protein sequence ID" value="PWK28884.1"/>
    <property type="molecule type" value="Genomic_DNA"/>
</dbReference>
<dbReference type="Gene3D" id="1.20.5.1930">
    <property type="match status" value="1"/>
</dbReference>
<name>A0A316EGL0_9BACT</name>
<dbReference type="PANTHER" id="PTHR24421">
    <property type="entry name" value="NITRATE/NITRITE SENSOR PROTEIN NARX-RELATED"/>
    <property type="match status" value="1"/>
</dbReference>
<dbReference type="Proteomes" id="UP000245489">
    <property type="component" value="Unassembled WGS sequence"/>
</dbReference>
<dbReference type="EC" id="2.7.13.3" evidence="2"/>
<dbReference type="SUPFAM" id="SSF48452">
    <property type="entry name" value="TPR-like"/>
    <property type="match status" value="1"/>
</dbReference>
<accession>A0A316EGL0</accession>
<keyword evidence="4" id="KW-0808">Transferase</keyword>
<keyword evidence="10" id="KW-0175">Coiled coil</keyword>
<evidence type="ECO:0000256" key="11">
    <source>
        <dbReference type="SAM" id="Phobius"/>
    </source>
</evidence>
<feature type="signal peptide" evidence="12">
    <location>
        <begin position="1"/>
        <end position="19"/>
    </location>
</feature>
<dbReference type="AlphaFoldDB" id="A0A316EGL0"/>
<keyword evidence="11" id="KW-0472">Membrane</keyword>
<keyword evidence="6 14" id="KW-0418">Kinase</keyword>
<sequence>MKSINTILLFLLFINLSHAQEPSKLDSLKKVLAHLPAEGKSFAGDTLRVRVLCEMGERGGISLGDSAFPIVEKALNISINSNWKKGIANAQNVLGLLHEIKNEYMVSIDYFYKSLSISIEINDKYLIAKNYQALGDCYSLLGNYEKAIDFNLKTIAIYKNLKDYKLYVRGLNNLGLAYHDKKDFRKSIMYFQKGLALNKTFHFYNLDNIFLANLGLSLVQIKQYEQAISCYNKVLENHKGNYGYNDIIILISLAEAFAYKKQPAKALDYLKSAETQMKTIQGIDDILLFFSEVSYKVYSQLNQPENALKNYITYNEIKQRNSKQDVEKRIQSLQFEFDNKNQQKEIQILKRNGLIAFGVVSILVIFGIILFRINKKLASKNMTIESQKEEIVKANEQLGRFNNELEEKVELRTSELKRANADLLKKNDEIMAALVEGQKIERKRVSEELHDNLGSTISGIKYRLQALNLVSFTSKEKEIYTSIMQMMTDAYSEVRLISHNLLPDEFEKKGLKSALDKLIHDLNFSNNFKLTLTFKQPKSPLGQKIEIELYSICLELVNNIIKHSGGNQGEILIFSTANNVILNVKDNGKPSSELKEGFGLKNIKARISKLEGEIDIQQDEFGTDIIIKIPFAEAVLQTNLGNRQIT</sequence>
<proteinExistence type="predicted"/>
<keyword evidence="11" id="KW-0812">Transmembrane</keyword>
<protein>
    <recommendedName>
        <fullName evidence="2">histidine kinase</fullName>
        <ecNumber evidence="2">2.7.13.3</ecNumber>
    </recommendedName>
</protein>
<evidence type="ECO:0000313" key="15">
    <source>
        <dbReference type="Proteomes" id="UP000245489"/>
    </source>
</evidence>
<keyword evidence="11" id="KW-1133">Transmembrane helix</keyword>
<keyword evidence="7" id="KW-0067">ATP-binding</keyword>
<dbReference type="Gene3D" id="3.30.565.10">
    <property type="entry name" value="Histidine kinase-like ATPase, C-terminal domain"/>
    <property type="match status" value="1"/>
</dbReference>